<dbReference type="Proteomes" id="UP000682416">
    <property type="component" value="Chromosome"/>
</dbReference>
<sequence>MTDWIPLPESRPLPPRGEWRYYAQNLVTGEWVSRELPLSAVKVTPVLSGPYRISATIDPAYKELRTGTGALVLGEWQTLIVVEASGELRGGGILTDVREAGQKLDLEITGFSGYAERQPLRSSLTWGGKTAGTTGNGVDPLDVVRRLWQYLQDQPDGNLNVTLDSTSTPYRLGEWHNARRIDPDGKLGPAKEVNAQPIPIDKIWGPRERPPVAAQGKTLYWQYQQLWHEDPEIGQLITTLAGQTPFDWMESYRWANADKTQVRMHLHFGYPRLGRRQAQLRFVEDENLSDPVTVQRDGGEYANLITVYGAGEGSKKVRATASVRDGRLRRGMSVDRPDLTTVAECQAAAGEELRRWSQLVDITSFTVVDHPHAPIGSFQVGDDVLVQTRTTAAPVRLWVRITSMDLSPGAGEIQVTCRRSDRFDYPKG</sequence>
<reference evidence="1" key="1">
    <citation type="submission" date="2021-05" db="EMBL/GenBank/DDBJ databases">
        <authorList>
            <person name="Kaiqin L."/>
            <person name="Jian G."/>
        </authorList>
    </citation>
    <scope>NUCLEOTIDE SEQUENCE</scope>
    <source>
        <strain evidence="1">HDS5</strain>
    </source>
</reference>
<evidence type="ECO:0000313" key="2">
    <source>
        <dbReference type="Proteomes" id="UP000682416"/>
    </source>
</evidence>
<evidence type="ECO:0000313" key="1">
    <source>
        <dbReference type="EMBL" id="QVJ03071.1"/>
    </source>
</evidence>
<organism evidence="1 2">
    <name type="scientific">Nocardiopsis eucommiae</name>
    <dbReference type="NCBI Taxonomy" id="2831970"/>
    <lineage>
        <taxon>Bacteria</taxon>
        <taxon>Bacillati</taxon>
        <taxon>Actinomycetota</taxon>
        <taxon>Actinomycetes</taxon>
        <taxon>Streptosporangiales</taxon>
        <taxon>Nocardiopsidaceae</taxon>
        <taxon>Nocardiopsis</taxon>
    </lineage>
</organism>
<proteinExistence type="predicted"/>
<protein>
    <recommendedName>
        <fullName evidence="3">Minor tail protein</fullName>
    </recommendedName>
</protein>
<gene>
    <name evidence="1" type="ORF">KGD82_13635</name>
</gene>
<keyword evidence="2" id="KW-1185">Reference proteome</keyword>
<dbReference type="KEGG" id="nec:KGD82_13635"/>
<name>A0A975LC35_9ACTN</name>
<dbReference type="EMBL" id="CP074402">
    <property type="protein sequence ID" value="QVJ03071.1"/>
    <property type="molecule type" value="Genomic_DNA"/>
</dbReference>
<evidence type="ECO:0008006" key="3">
    <source>
        <dbReference type="Google" id="ProtNLM"/>
    </source>
</evidence>
<dbReference type="AlphaFoldDB" id="A0A975LC35"/>
<accession>A0A975LC35</accession>